<dbReference type="Proteomes" id="UP000017747">
    <property type="component" value="Unassembled WGS sequence"/>
</dbReference>
<reference evidence="1 2" key="1">
    <citation type="journal article" date="2014" name="Genome Announc.">
        <title>Genome Sequence of Youngiibacter fragilis, the Type Strain of the Genus Youngiibacter.</title>
        <authorList>
            <person name="Wawrik C.B."/>
            <person name="Callaghan A.V."/>
            <person name="Stamps B.W."/>
            <person name="Wawrik B."/>
        </authorList>
    </citation>
    <scope>NUCLEOTIDE SEQUENCE [LARGE SCALE GENOMIC DNA]</scope>
    <source>
        <strain evidence="1 2">232.1</strain>
    </source>
</reference>
<gene>
    <name evidence="1" type="ORF">T472_0204155</name>
</gene>
<dbReference type="AlphaFoldDB" id="V7IAF4"/>
<evidence type="ECO:0000313" key="2">
    <source>
        <dbReference type="Proteomes" id="UP000017747"/>
    </source>
</evidence>
<organism evidence="1 2">
    <name type="scientific">Youngiibacter fragilis 232.1</name>
    <dbReference type="NCBI Taxonomy" id="994573"/>
    <lineage>
        <taxon>Bacteria</taxon>
        <taxon>Bacillati</taxon>
        <taxon>Bacillota</taxon>
        <taxon>Clostridia</taxon>
        <taxon>Eubacteriales</taxon>
        <taxon>Clostridiaceae</taxon>
        <taxon>Youngiibacter</taxon>
    </lineage>
</organism>
<comment type="caution">
    <text evidence="1">The sequence shown here is derived from an EMBL/GenBank/DDBJ whole genome shotgun (WGS) entry which is preliminary data.</text>
</comment>
<dbReference type="EMBL" id="AXUN02000057">
    <property type="protein sequence ID" value="ETA81837.1"/>
    <property type="molecule type" value="Genomic_DNA"/>
</dbReference>
<keyword evidence="2" id="KW-1185">Reference proteome</keyword>
<evidence type="ECO:0000313" key="1">
    <source>
        <dbReference type="EMBL" id="ETA81837.1"/>
    </source>
</evidence>
<sequence>MMMLLKSEFSSFTYETMIAQTEIRVYNFANRFKIKHNLCDNAVVNDKNIK</sequence>
<name>V7IAF4_9CLOT</name>
<proteinExistence type="predicted"/>
<dbReference type="STRING" id="994573.T472_0204155"/>
<protein>
    <submittedName>
        <fullName evidence="1">Uncharacterized protein</fullName>
    </submittedName>
</protein>
<accession>V7IAF4</accession>